<dbReference type="InterPro" id="IPR003661">
    <property type="entry name" value="HisK_dim/P_dom"/>
</dbReference>
<dbReference type="InterPro" id="IPR036890">
    <property type="entry name" value="HATPase_C_sf"/>
</dbReference>
<reference evidence="9 10" key="1">
    <citation type="journal article" date="2019" name="Int. J. Syst. Evol. Microbiol.">
        <title>The Global Catalogue of Microorganisms (GCM) 10K type strain sequencing project: providing services to taxonomists for standard genome sequencing and annotation.</title>
        <authorList>
            <consortium name="The Broad Institute Genomics Platform"/>
            <consortium name="The Broad Institute Genome Sequencing Center for Infectious Disease"/>
            <person name="Wu L."/>
            <person name="Ma J."/>
        </authorList>
    </citation>
    <scope>NUCLEOTIDE SEQUENCE [LARGE SCALE GENOMIC DNA]</scope>
    <source>
        <strain evidence="9 10">CGMCC 1.12562</strain>
    </source>
</reference>
<feature type="domain" description="PAS" evidence="8">
    <location>
        <begin position="6"/>
        <end position="72"/>
    </location>
</feature>
<dbReference type="SMART" id="SM00091">
    <property type="entry name" value="PAS"/>
    <property type="match status" value="2"/>
</dbReference>
<evidence type="ECO:0000313" key="10">
    <source>
        <dbReference type="Proteomes" id="UP001595660"/>
    </source>
</evidence>
<dbReference type="CDD" id="cd00130">
    <property type="entry name" value="PAS"/>
    <property type="match status" value="2"/>
</dbReference>
<dbReference type="RefSeq" id="WP_232572169.1">
    <property type="nucleotide sequence ID" value="NZ_CP089466.1"/>
</dbReference>
<proteinExistence type="predicted"/>
<comment type="caution">
    <text evidence="9">The sequence shown here is derived from an EMBL/GenBank/DDBJ whole genome shotgun (WGS) entry which is preliminary data.</text>
</comment>
<comment type="catalytic activity">
    <reaction evidence="1">
        <text>ATP + protein L-histidine = ADP + protein N-phospho-L-histidine.</text>
        <dbReference type="EC" id="2.7.13.3"/>
    </reaction>
</comment>
<name>A0ABD5NC63_9EURY</name>
<dbReference type="Pfam" id="PF13426">
    <property type="entry name" value="PAS_9"/>
    <property type="match status" value="1"/>
</dbReference>
<dbReference type="Gene3D" id="1.10.287.130">
    <property type="match status" value="1"/>
</dbReference>
<dbReference type="CDD" id="cd00075">
    <property type="entry name" value="HATPase"/>
    <property type="match status" value="1"/>
</dbReference>
<evidence type="ECO:0000256" key="4">
    <source>
        <dbReference type="ARBA" id="ARBA00022777"/>
    </source>
</evidence>
<feature type="domain" description="PAS" evidence="8">
    <location>
        <begin position="127"/>
        <end position="197"/>
    </location>
</feature>
<accession>A0ABD5NC63</accession>
<keyword evidence="3" id="KW-0808">Transferase</keyword>
<dbReference type="SUPFAM" id="SSF47384">
    <property type="entry name" value="Homodimeric domain of signal transducing histidine kinase"/>
    <property type="match status" value="1"/>
</dbReference>
<dbReference type="EC" id="2.7.13.3" evidence="2"/>
<evidence type="ECO:0000259" key="8">
    <source>
        <dbReference type="PROSITE" id="PS50112"/>
    </source>
</evidence>
<dbReference type="PANTHER" id="PTHR43711:SF1">
    <property type="entry name" value="HISTIDINE KINASE 1"/>
    <property type="match status" value="1"/>
</dbReference>
<protein>
    <recommendedName>
        <fullName evidence="2">histidine kinase</fullName>
        <ecNumber evidence="2">2.7.13.3</ecNumber>
    </recommendedName>
</protein>
<dbReference type="NCBIfam" id="TIGR00229">
    <property type="entry name" value="sensory_box"/>
    <property type="match status" value="2"/>
</dbReference>
<dbReference type="SMART" id="SM00387">
    <property type="entry name" value="HATPase_c"/>
    <property type="match status" value="1"/>
</dbReference>
<evidence type="ECO:0000313" key="9">
    <source>
        <dbReference type="EMBL" id="MFC3476686.1"/>
    </source>
</evidence>
<dbReference type="AlphaFoldDB" id="A0ABD5NC63"/>
<dbReference type="GeneID" id="69117401"/>
<dbReference type="PANTHER" id="PTHR43711">
    <property type="entry name" value="TWO-COMPONENT HISTIDINE KINASE"/>
    <property type="match status" value="1"/>
</dbReference>
<dbReference type="Pfam" id="PF02518">
    <property type="entry name" value="HATPase_c"/>
    <property type="match status" value="1"/>
</dbReference>
<dbReference type="CDD" id="cd00082">
    <property type="entry name" value="HisKA"/>
    <property type="match status" value="1"/>
</dbReference>
<gene>
    <name evidence="9" type="ORF">ACFOKC_03000</name>
</gene>
<evidence type="ECO:0000256" key="6">
    <source>
        <dbReference type="SAM" id="MobiDB-lite"/>
    </source>
</evidence>
<evidence type="ECO:0000256" key="3">
    <source>
        <dbReference type="ARBA" id="ARBA00022679"/>
    </source>
</evidence>
<organism evidence="9 10">
    <name type="scientific">Halobacterium litoreum</name>
    <dbReference type="NCBI Taxonomy" id="2039234"/>
    <lineage>
        <taxon>Archaea</taxon>
        <taxon>Methanobacteriati</taxon>
        <taxon>Methanobacteriota</taxon>
        <taxon>Stenosarchaea group</taxon>
        <taxon>Halobacteria</taxon>
        <taxon>Halobacteriales</taxon>
        <taxon>Halobacteriaceae</taxon>
        <taxon>Halobacterium</taxon>
    </lineage>
</organism>
<dbReference type="Gene3D" id="3.30.565.10">
    <property type="entry name" value="Histidine kinase-like ATPase, C-terminal domain"/>
    <property type="match status" value="1"/>
</dbReference>
<feature type="domain" description="Histidine kinase" evidence="7">
    <location>
        <begin position="268"/>
        <end position="461"/>
    </location>
</feature>
<dbReference type="SMART" id="SM00388">
    <property type="entry name" value="HisKA"/>
    <property type="match status" value="1"/>
</dbReference>
<dbReference type="PROSITE" id="PS50112">
    <property type="entry name" value="PAS"/>
    <property type="match status" value="2"/>
</dbReference>
<evidence type="ECO:0000256" key="5">
    <source>
        <dbReference type="ARBA" id="ARBA00023012"/>
    </source>
</evidence>
<evidence type="ECO:0000256" key="1">
    <source>
        <dbReference type="ARBA" id="ARBA00000085"/>
    </source>
</evidence>
<keyword evidence="5" id="KW-0902">Two-component regulatory system</keyword>
<dbReference type="EMBL" id="JBHRWN010000002">
    <property type="protein sequence ID" value="MFC3476686.1"/>
    <property type="molecule type" value="Genomic_DNA"/>
</dbReference>
<dbReference type="SUPFAM" id="SSF55785">
    <property type="entry name" value="PYP-like sensor domain (PAS domain)"/>
    <property type="match status" value="2"/>
</dbReference>
<dbReference type="GO" id="GO:0004673">
    <property type="term" value="F:protein histidine kinase activity"/>
    <property type="evidence" value="ECO:0007669"/>
    <property type="project" value="UniProtKB-EC"/>
</dbReference>
<dbReference type="InterPro" id="IPR003594">
    <property type="entry name" value="HATPase_dom"/>
</dbReference>
<evidence type="ECO:0000256" key="2">
    <source>
        <dbReference type="ARBA" id="ARBA00012438"/>
    </source>
</evidence>
<feature type="region of interest" description="Disordered" evidence="6">
    <location>
        <begin position="64"/>
        <end position="84"/>
    </location>
</feature>
<dbReference type="Proteomes" id="UP001595660">
    <property type="component" value="Unassembled WGS sequence"/>
</dbReference>
<dbReference type="InterPro" id="IPR005467">
    <property type="entry name" value="His_kinase_dom"/>
</dbReference>
<dbReference type="InterPro" id="IPR000014">
    <property type="entry name" value="PAS"/>
</dbReference>
<sequence length="471" mass="51757">MNGDTEATRLAAFFNSSPDAILVVGSDGEIRRANDRATELFGYDRTELEGAPVERLVPLADRDDHPEHRDAYFENPSSRPMGAGLDLRGRRKDGSTFPVDISLSPVATGDEPEVIAAVRDTAEQERLRRKYRTLLETAPDAAVVADADTGEILEVNRAATDLVDATEDELVGRPQTALHPSEDAARYQSLFDSHRRGEQTTAARFGDDDPLLVETATGRRIPVEVSAQRTELQDQTVVVTMYRDVSERRRYERDLYHQIDRLERLSEVLSHDLRNPLNVAEGNLELARESEDWERLENVERAHDRMRDIVEDALTMVRGGAEVNAVEPLELAAVVDECWENVATADATLTVATDGVLYADENRATHLFENLFRNAIEHGGDSVAVTVGVSDDGFFVADDGPGIPAEERESVFESGWTTASDGSGLGLSIVADIAAAHDWTVDATESADGGARFEFRGVRTAPYDDAFATDD</sequence>
<dbReference type="PROSITE" id="PS50109">
    <property type="entry name" value="HIS_KIN"/>
    <property type="match status" value="1"/>
</dbReference>
<dbReference type="InterPro" id="IPR036097">
    <property type="entry name" value="HisK_dim/P_sf"/>
</dbReference>
<dbReference type="Pfam" id="PF00512">
    <property type="entry name" value="HisKA"/>
    <property type="match status" value="1"/>
</dbReference>
<evidence type="ECO:0000259" key="7">
    <source>
        <dbReference type="PROSITE" id="PS50109"/>
    </source>
</evidence>
<dbReference type="Gene3D" id="3.30.450.20">
    <property type="entry name" value="PAS domain"/>
    <property type="match status" value="2"/>
</dbReference>
<dbReference type="InterPro" id="IPR013767">
    <property type="entry name" value="PAS_fold"/>
</dbReference>
<keyword evidence="4 9" id="KW-0418">Kinase</keyword>
<dbReference type="Pfam" id="PF00989">
    <property type="entry name" value="PAS"/>
    <property type="match status" value="1"/>
</dbReference>
<dbReference type="InterPro" id="IPR035965">
    <property type="entry name" value="PAS-like_dom_sf"/>
</dbReference>
<dbReference type="GO" id="GO:0000160">
    <property type="term" value="P:phosphorelay signal transduction system"/>
    <property type="evidence" value="ECO:0007669"/>
    <property type="project" value="UniProtKB-KW"/>
</dbReference>
<dbReference type="SUPFAM" id="SSF55874">
    <property type="entry name" value="ATPase domain of HSP90 chaperone/DNA topoisomerase II/histidine kinase"/>
    <property type="match status" value="1"/>
</dbReference>
<keyword evidence="10" id="KW-1185">Reference proteome</keyword>
<dbReference type="InterPro" id="IPR050736">
    <property type="entry name" value="Sensor_HK_Regulatory"/>
</dbReference>